<feature type="compositionally biased region" description="Basic and acidic residues" evidence="2">
    <location>
        <begin position="7"/>
        <end position="21"/>
    </location>
</feature>
<feature type="region of interest" description="Disordered" evidence="2">
    <location>
        <begin position="122"/>
        <end position="199"/>
    </location>
</feature>
<feature type="region of interest" description="Disordered" evidence="2">
    <location>
        <begin position="1"/>
        <end position="34"/>
    </location>
</feature>
<reference evidence="3 4" key="1">
    <citation type="submission" date="2020-06" db="EMBL/GenBank/DDBJ databases">
        <title>Transcriptomic and genomic resources for Thalictrum thalictroides and T. hernandezii: Facilitating candidate gene discovery in an emerging model plant lineage.</title>
        <authorList>
            <person name="Arias T."/>
            <person name="Riano-Pachon D.M."/>
            <person name="Di Stilio V.S."/>
        </authorList>
    </citation>
    <scope>NUCLEOTIDE SEQUENCE [LARGE SCALE GENOMIC DNA]</scope>
    <source>
        <strain evidence="4">cv. WT478/WT964</strain>
        <tissue evidence="3">Leaves</tissue>
    </source>
</reference>
<name>A0A7J6W7L0_THATH</name>
<dbReference type="AlphaFoldDB" id="A0A7J6W7L0"/>
<keyword evidence="1" id="KW-0175">Coiled coil</keyword>
<protein>
    <submittedName>
        <fullName evidence="3">Uncharacterized protein</fullName>
    </submittedName>
</protein>
<feature type="compositionally biased region" description="Basic and acidic residues" evidence="2">
    <location>
        <begin position="150"/>
        <end position="164"/>
    </location>
</feature>
<organism evidence="3 4">
    <name type="scientific">Thalictrum thalictroides</name>
    <name type="common">Rue-anemone</name>
    <name type="synonym">Anemone thalictroides</name>
    <dbReference type="NCBI Taxonomy" id="46969"/>
    <lineage>
        <taxon>Eukaryota</taxon>
        <taxon>Viridiplantae</taxon>
        <taxon>Streptophyta</taxon>
        <taxon>Embryophyta</taxon>
        <taxon>Tracheophyta</taxon>
        <taxon>Spermatophyta</taxon>
        <taxon>Magnoliopsida</taxon>
        <taxon>Ranunculales</taxon>
        <taxon>Ranunculaceae</taxon>
        <taxon>Thalictroideae</taxon>
        <taxon>Thalictrum</taxon>
    </lineage>
</organism>
<gene>
    <name evidence="3" type="ORF">FRX31_017903</name>
</gene>
<feature type="compositionally biased region" description="Basic and acidic residues" evidence="2">
    <location>
        <begin position="187"/>
        <end position="199"/>
    </location>
</feature>
<feature type="coiled-coil region" evidence="1">
    <location>
        <begin position="73"/>
        <end position="105"/>
    </location>
</feature>
<keyword evidence="4" id="KW-1185">Reference proteome</keyword>
<evidence type="ECO:0000313" key="4">
    <source>
        <dbReference type="Proteomes" id="UP000554482"/>
    </source>
</evidence>
<dbReference type="EMBL" id="JABWDY010021236">
    <property type="protein sequence ID" value="KAF5192510.1"/>
    <property type="molecule type" value="Genomic_DNA"/>
</dbReference>
<comment type="caution">
    <text evidence="3">The sequence shown here is derived from an EMBL/GenBank/DDBJ whole genome shotgun (WGS) entry which is preliminary data.</text>
</comment>
<dbReference type="Proteomes" id="UP000554482">
    <property type="component" value="Unassembled WGS sequence"/>
</dbReference>
<accession>A0A7J6W7L0</accession>
<evidence type="ECO:0000313" key="3">
    <source>
        <dbReference type="EMBL" id="KAF5192510.1"/>
    </source>
</evidence>
<sequence length="199" mass="23201">MSCCSSDHSDSSSADHPDSKSICKSGVGGDNDLKQEEEKVRLELMMDELNLEEIVLKLQKSIESKRQLEHDWKQEAEIRKKEKEKVRHQEEMEALKVQEQAENQRQHEKDAKLQKHMAEIHNKTRRSWSSGHPLDRRSNSFVNMGGSSPDSKEQRQLLRDRWEAVMRVYNDPTTDESERPVMPSRNNDPDVEKEAHDEP</sequence>
<feature type="compositionally biased region" description="Polar residues" evidence="2">
    <location>
        <begin position="139"/>
        <end position="149"/>
    </location>
</feature>
<proteinExistence type="predicted"/>
<evidence type="ECO:0000256" key="2">
    <source>
        <dbReference type="SAM" id="MobiDB-lite"/>
    </source>
</evidence>
<evidence type="ECO:0000256" key="1">
    <source>
        <dbReference type="SAM" id="Coils"/>
    </source>
</evidence>